<keyword evidence="1" id="KW-1133">Transmembrane helix</keyword>
<evidence type="ECO:0000313" key="3">
    <source>
        <dbReference type="Proteomes" id="UP000229236"/>
    </source>
</evidence>
<feature type="transmembrane region" description="Helical" evidence="1">
    <location>
        <begin position="80"/>
        <end position="102"/>
    </location>
</feature>
<dbReference type="Proteomes" id="UP000229236">
    <property type="component" value="Unassembled WGS sequence"/>
</dbReference>
<protein>
    <recommendedName>
        <fullName evidence="4">Peptidase M50 domain-containing protein</fullName>
    </recommendedName>
</protein>
<reference evidence="3" key="1">
    <citation type="submission" date="2017-09" db="EMBL/GenBank/DDBJ databases">
        <title>Depth-based differentiation of microbial function through sediment-hosted aquifers and enrichment of novel symbionts in the deep terrestrial subsurface.</title>
        <authorList>
            <person name="Probst A.J."/>
            <person name="Ladd B."/>
            <person name="Jarett J.K."/>
            <person name="Geller-Mcgrath D.E."/>
            <person name="Sieber C.M.K."/>
            <person name="Emerson J.B."/>
            <person name="Anantharaman K."/>
            <person name="Thomas B.C."/>
            <person name="Malmstrom R."/>
            <person name="Stieglmeier M."/>
            <person name="Klingl A."/>
            <person name="Woyke T."/>
            <person name="Ryan C.M."/>
            <person name="Banfield J.F."/>
        </authorList>
    </citation>
    <scope>NUCLEOTIDE SEQUENCE [LARGE SCALE GENOMIC DNA]</scope>
</reference>
<dbReference type="AlphaFoldDB" id="A0A2M8DAM4"/>
<keyword evidence="1" id="KW-0472">Membrane</keyword>
<feature type="transmembrane region" description="Helical" evidence="1">
    <location>
        <begin position="151"/>
        <end position="173"/>
    </location>
</feature>
<gene>
    <name evidence="2" type="ORF">CO088_00025</name>
</gene>
<dbReference type="EMBL" id="PFTM01000002">
    <property type="protein sequence ID" value="PJB84200.1"/>
    <property type="molecule type" value="Genomic_DNA"/>
</dbReference>
<feature type="transmembrane region" description="Helical" evidence="1">
    <location>
        <begin position="6"/>
        <end position="23"/>
    </location>
</feature>
<proteinExistence type="predicted"/>
<organism evidence="2 3">
    <name type="scientific">Candidatus Yonathbacteria bacterium CG_4_9_14_0_8_um_filter_46_47</name>
    <dbReference type="NCBI Taxonomy" id="1975106"/>
    <lineage>
        <taxon>Bacteria</taxon>
        <taxon>Candidatus Yonathiibacteriota</taxon>
    </lineage>
</organism>
<evidence type="ECO:0000313" key="2">
    <source>
        <dbReference type="EMBL" id="PJB84200.1"/>
    </source>
</evidence>
<sequence>MTKSSLVIFIFIGAVAVFIALIIHEFGHVLTALIMGGKVTALRLWGFSVYPEFSYIGFRGGLIGYTHWVLPMFTSVENAIILMAGSGITLLVSVVSIASLYFFRPVSFFMKTALFFFSLLYLDIVTYTFGLRFSGKSEPLDAAQTLGINEFLWKLCMMIVFFVFSALIAFYFFRRSSVR</sequence>
<evidence type="ECO:0000256" key="1">
    <source>
        <dbReference type="SAM" id="Phobius"/>
    </source>
</evidence>
<feature type="transmembrane region" description="Helical" evidence="1">
    <location>
        <begin position="114"/>
        <end position="131"/>
    </location>
</feature>
<comment type="caution">
    <text evidence="2">The sequence shown here is derived from an EMBL/GenBank/DDBJ whole genome shotgun (WGS) entry which is preliminary data.</text>
</comment>
<keyword evidence="1" id="KW-0812">Transmembrane</keyword>
<accession>A0A2M8DAM4</accession>
<evidence type="ECO:0008006" key="4">
    <source>
        <dbReference type="Google" id="ProtNLM"/>
    </source>
</evidence>
<name>A0A2M8DAM4_9BACT</name>